<evidence type="ECO:0000256" key="4">
    <source>
        <dbReference type="HAMAP-Rule" id="MF_00295"/>
    </source>
</evidence>
<proteinExistence type="inferred from homology"/>
<feature type="active site" evidence="4">
    <location>
        <position position="228"/>
    </location>
</feature>
<dbReference type="EMBL" id="CACRUO010000021">
    <property type="protein sequence ID" value="VYT86803.1"/>
    <property type="molecule type" value="Genomic_DNA"/>
</dbReference>
<comment type="caution">
    <text evidence="4">Lacks conserved residue(s) required for the propagation of feature annotation.</text>
</comment>
<dbReference type="GO" id="GO:0009086">
    <property type="term" value="P:methionine biosynthetic process"/>
    <property type="evidence" value="ECO:0007669"/>
    <property type="project" value="UniProtKB-UniRule"/>
</dbReference>
<feature type="binding site" evidence="4">
    <location>
        <position position="156"/>
    </location>
    <ligand>
        <name>substrate</name>
    </ligand>
</feature>
<dbReference type="PANTHER" id="PTHR20919:SF0">
    <property type="entry name" value="HOMOSERINE O-SUCCINYLTRANSFERASE"/>
    <property type="match status" value="1"/>
</dbReference>
<dbReference type="InterPro" id="IPR029062">
    <property type="entry name" value="Class_I_gatase-like"/>
</dbReference>
<feature type="site" description="Important for acyl-CoA specificity" evidence="4">
    <location>
        <position position="104"/>
    </location>
</feature>
<comment type="catalytic activity">
    <reaction evidence="4">
        <text>L-homoserine + acetyl-CoA = O-acetyl-L-homoserine + CoA</text>
        <dbReference type="Rhea" id="RHEA:13701"/>
        <dbReference type="ChEBI" id="CHEBI:57287"/>
        <dbReference type="ChEBI" id="CHEBI:57288"/>
        <dbReference type="ChEBI" id="CHEBI:57476"/>
        <dbReference type="ChEBI" id="CHEBI:57716"/>
        <dbReference type="EC" id="2.3.1.31"/>
    </reaction>
</comment>
<dbReference type="PIRSF" id="PIRSF000450">
    <property type="entry name" value="H_ser_succinyltr"/>
    <property type="match status" value="1"/>
</dbReference>
<evidence type="ECO:0000256" key="2">
    <source>
        <dbReference type="ARBA" id="ARBA00022679"/>
    </source>
</evidence>
<accession>A0A6N3A7V1</accession>
<evidence type="ECO:0000256" key="5">
    <source>
        <dbReference type="PIRSR" id="PIRSR000450-1"/>
    </source>
</evidence>
<dbReference type="PANTHER" id="PTHR20919">
    <property type="entry name" value="HOMOSERINE O-SUCCINYLTRANSFERASE"/>
    <property type="match status" value="1"/>
</dbReference>
<dbReference type="RefSeq" id="WP_156666557.1">
    <property type="nucleotide sequence ID" value="NZ_CACRUO010000021.1"/>
</dbReference>
<feature type="binding site" evidence="4">
    <location>
        <position position="240"/>
    </location>
    <ligand>
        <name>substrate</name>
    </ligand>
</feature>
<keyword evidence="2 4" id="KW-0808">Transferase</keyword>
<comment type="similarity">
    <text evidence="4">Belongs to the MetA family.</text>
</comment>
<dbReference type="GO" id="GO:0004414">
    <property type="term" value="F:homoserine O-acetyltransferase activity"/>
    <property type="evidence" value="ECO:0007669"/>
    <property type="project" value="UniProtKB-EC"/>
</dbReference>
<dbReference type="GO" id="GO:0008899">
    <property type="term" value="F:homoserine O-succinyltransferase activity"/>
    <property type="evidence" value="ECO:0007669"/>
    <property type="project" value="UniProtKB-UniRule"/>
</dbReference>
<dbReference type="AlphaFoldDB" id="A0A6N3A7V1"/>
<dbReference type="Gene3D" id="3.40.50.880">
    <property type="match status" value="1"/>
</dbReference>
<name>A0A6N3A7V1_STASI</name>
<sequence length="304" mass="35680">MLFIDSVPILPVLKTEQIEFKEKRIPEGLNLLIVNLMPVKQDAERQLLRLLGLTSHAINVDFIYPVTHKSQSASYNHAEQYYKTFEAVKHRHYDGMIMTGAPVEHLDFSEVYYIEELRKIFDWSNTHVKQRLFICWGAQFALNYRFGIHKRMFKKKLTGIYRYHILQAHPALSEIPEYIIPQSRGSYMDPGEVMEEEDLNVITYSPYTGIDFISNRNQTDLFIGGHFEYENDTLLNEFKRDSDKSKETAVKPKNYFRGDSLDLLPAHWISYAQQLFQNWTDMMYASRWSNADQTADSILKQNKA</sequence>
<dbReference type="InterPro" id="IPR033752">
    <property type="entry name" value="MetA_family"/>
</dbReference>
<keyword evidence="1 4" id="KW-0028">Amino-acid biosynthesis</keyword>
<comment type="function">
    <text evidence="4">Transfers an acetyl group from acetyl-CoA to L-homoserine, forming acetyl-L-homoserine.</text>
</comment>
<feature type="active site" description="Acyl-thioester intermediate" evidence="4 5">
    <location>
        <position position="135"/>
    </location>
</feature>
<dbReference type="SUPFAM" id="SSF52317">
    <property type="entry name" value="Class I glutamine amidotransferase-like"/>
    <property type="match status" value="1"/>
</dbReference>
<protein>
    <recommendedName>
        <fullName evidence="4">Homoserine O-acetyltransferase</fullName>
        <shortName evidence="4">HAT</shortName>
        <ecNumber evidence="4">2.3.1.31</ecNumber>
    </recommendedName>
    <alternativeName>
        <fullName evidence="4">Homoserine transacetylase</fullName>
        <shortName evidence="4">HTA</shortName>
    </alternativeName>
</protein>
<keyword evidence="3 4" id="KW-0012">Acyltransferase</keyword>
<keyword evidence="4" id="KW-0963">Cytoplasm</keyword>
<dbReference type="HAMAP" id="MF_00295">
    <property type="entry name" value="MetA_acyltransf"/>
    <property type="match status" value="1"/>
</dbReference>
<feature type="site" description="Important for substrate specificity" evidence="4">
    <location>
        <position position="183"/>
    </location>
</feature>
<evidence type="ECO:0000256" key="1">
    <source>
        <dbReference type="ARBA" id="ARBA00022605"/>
    </source>
</evidence>
<dbReference type="EC" id="2.3.1.31" evidence="4"/>
<evidence type="ECO:0000313" key="6">
    <source>
        <dbReference type="EMBL" id="VYT86803.1"/>
    </source>
</evidence>
<organism evidence="6">
    <name type="scientific">Staphylococcus simulans</name>
    <dbReference type="NCBI Taxonomy" id="1286"/>
    <lineage>
        <taxon>Bacteria</taxon>
        <taxon>Bacillati</taxon>
        <taxon>Bacillota</taxon>
        <taxon>Bacilli</taxon>
        <taxon>Bacillales</taxon>
        <taxon>Staphylococcaceae</taxon>
        <taxon>Staphylococcus</taxon>
    </lineage>
</organism>
<comment type="subcellular location">
    <subcellularLocation>
        <location evidence="4">Cytoplasm</location>
    </subcellularLocation>
</comment>
<evidence type="ECO:0000256" key="3">
    <source>
        <dbReference type="ARBA" id="ARBA00023315"/>
    </source>
</evidence>
<feature type="active site" description="Proton acceptor" evidence="4">
    <location>
        <position position="226"/>
    </location>
</feature>
<keyword evidence="4" id="KW-0486">Methionine biosynthesis</keyword>
<dbReference type="UniPathway" id="UPA00051">
    <property type="reaction ID" value="UER00074"/>
</dbReference>
<gene>
    <name evidence="6" type="primary">metA</name>
    <name evidence="4" type="synonym">metAA</name>
    <name evidence="6" type="ORF">SSLFYP27_00837</name>
</gene>
<feature type="binding site" evidence="4">
    <location>
        <position position="183"/>
    </location>
    <ligand>
        <name>substrate</name>
    </ligand>
</feature>
<dbReference type="Pfam" id="PF04204">
    <property type="entry name" value="HTS"/>
    <property type="match status" value="1"/>
</dbReference>
<reference evidence="6" key="1">
    <citation type="submission" date="2019-11" db="EMBL/GenBank/DDBJ databases">
        <authorList>
            <person name="Feng L."/>
        </authorList>
    </citation>
    <scope>NUCLEOTIDE SEQUENCE</scope>
    <source>
        <strain evidence="6">SsimulansLFYP27</strain>
    </source>
</reference>
<dbReference type="GO" id="GO:0005737">
    <property type="term" value="C:cytoplasm"/>
    <property type="evidence" value="ECO:0007669"/>
    <property type="project" value="UniProtKB-SubCell"/>
</dbReference>
<comment type="pathway">
    <text evidence="4">Amino-acid biosynthesis; L-methionine biosynthesis via de novo pathway; O-acetyl-L-homoserine from L-homoserine: step 1/1.</text>
</comment>